<evidence type="ECO:0000259" key="3">
    <source>
        <dbReference type="PROSITE" id="PS50966"/>
    </source>
</evidence>
<feature type="compositionally biased region" description="Low complexity" evidence="2">
    <location>
        <begin position="89"/>
        <end position="108"/>
    </location>
</feature>
<evidence type="ECO:0000313" key="4">
    <source>
        <dbReference type="EMBL" id="JAC76666.1"/>
    </source>
</evidence>
<proteinExistence type="predicted"/>
<dbReference type="AlphaFoldDB" id="A0A061S1L4"/>
<keyword evidence="1" id="KW-0863">Zinc-finger</keyword>
<accession>A0A061S1L4</accession>
<feature type="region of interest" description="Disordered" evidence="2">
    <location>
        <begin position="82"/>
        <end position="108"/>
    </location>
</feature>
<keyword evidence="1" id="KW-0862">Zinc</keyword>
<dbReference type="Pfam" id="PF04434">
    <property type="entry name" value="SWIM"/>
    <property type="match status" value="1"/>
</dbReference>
<protein>
    <submittedName>
        <fullName evidence="4">Ring finger domain protein</fullName>
    </submittedName>
</protein>
<dbReference type="InterPro" id="IPR007527">
    <property type="entry name" value="Znf_SWIM"/>
</dbReference>
<organism evidence="4">
    <name type="scientific">Tetraselmis sp. GSL018</name>
    <dbReference type="NCBI Taxonomy" id="582737"/>
    <lineage>
        <taxon>Eukaryota</taxon>
        <taxon>Viridiplantae</taxon>
        <taxon>Chlorophyta</taxon>
        <taxon>core chlorophytes</taxon>
        <taxon>Chlorodendrophyceae</taxon>
        <taxon>Chlorodendrales</taxon>
        <taxon>Chlorodendraceae</taxon>
        <taxon>Tetraselmis</taxon>
    </lineage>
</organism>
<reference evidence="4" key="1">
    <citation type="submission" date="2014-05" db="EMBL/GenBank/DDBJ databases">
        <title>The transcriptome of the halophilic microalga Tetraselmis sp. GSL018 isolated from the Great Salt Lake, Utah.</title>
        <authorList>
            <person name="Jinkerson R.E."/>
            <person name="D'Adamo S."/>
            <person name="Posewitz M.C."/>
        </authorList>
    </citation>
    <scope>NUCLEOTIDE SEQUENCE</scope>
    <source>
        <strain evidence="4">GSL018</strain>
    </source>
</reference>
<dbReference type="GO" id="GO:0008270">
    <property type="term" value="F:zinc ion binding"/>
    <property type="evidence" value="ECO:0007669"/>
    <property type="project" value="UniProtKB-KW"/>
</dbReference>
<evidence type="ECO:0000256" key="2">
    <source>
        <dbReference type="SAM" id="MobiDB-lite"/>
    </source>
</evidence>
<dbReference type="InterPro" id="IPR039903">
    <property type="entry name" value="Zswim2"/>
</dbReference>
<evidence type="ECO:0000256" key="1">
    <source>
        <dbReference type="PROSITE-ProRule" id="PRU00325"/>
    </source>
</evidence>
<dbReference type="PANTHER" id="PTHR21540">
    <property type="entry name" value="RING FINGER AND SWIM DOMAIN-CONTAINING PROTEIN 2"/>
    <property type="match status" value="1"/>
</dbReference>
<dbReference type="GO" id="GO:0061630">
    <property type="term" value="F:ubiquitin protein ligase activity"/>
    <property type="evidence" value="ECO:0007669"/>
    <property type="project" value="InterPro"/>
</dbReference>
<dbReference type="PROSITE" id="PS50966">
    <property type="entry name" value="ZF_SWIM"/>
    <property type="match status" value="1"/>
</dbReference>
<gene>
    <name evidence="4" type="ORF">TSPGSL018_19578</name>
</gene>
<dbReference type="EMBL" id="GBEZ01008898">
    <property type="protein sequence ID" value="JAC76666.1"/>
    <property type="molecule type" value="Transcribed_RNA"/>
</dbReference>
<sequence length="309" mass="34239">MANESETCQKLVKLKASFLRDKLKELQTSYPWVDARVTGTKAVLAQRVLEGLKVSKPGNWEQEVKGIVSSYGASAKKTKRVKGTAGRFTATSTSTSGQRTQGMGTATSFRRNSGFRSSSWPLYVDKGRLDRAYSQEMFLVERNGLTQFTVVGASLNAYQVRLVVQGRGPSCSCPDHQTRRTVCKHILFALLRILHLSPEDLLAGLERDTVQSAAEAELSFGLDVAPEETALQKNSQRPEVAQRPLDKDDTCAICCCDFGGLAAGSPKLVYCRFSCGKSLHAHCFEMLRKFDQGRRRPVLCVYCRQPWAD</sequence>
<feature type="domain" description="SWIM-type" evidence="3">
    <location>
        <begin position="158"/>
        <end position="194"/>
    </location>
</feature>
<keyword evidence="1" id="KW-0479">Metal-binding</keyword>
<name>A0A061S1L4_9CHLO</name>
<dbReference type="PANTHER" id="PTHR21540:SF0">
    <property type="entry name" value="PHD FAMILY PROTEIN"/>
    <property type="match status" value="1"/>
</dbReference>